<feature type="non-terminal residue" evidence="2">
    <location>
        <position position="34"/>
    </location>
</feature>
<name>X1LB42_9ZZZZ</name>
<sequence length="34" mass="4184">MNSERTIFSQIMDFLPMYEFRKCISRYSGNYKVK</sequence>
<accession>X1LB42</accession>
<evidence type="ECO:0000259" key="1">
    <source>
        <dbReference type="Pfam" id="PF14294"/>
    </source>
</evidence>
<gene>
    <name evidence="2" type="ORF">S06H3_22877</name>
</gene>
<reference evidence="2" key="1">
    <citation type="journal article" date="2014" name="Front. Microbiol.">
        <title>High frequency of phylogenetically diverse reductive dehalogenase-homologous genes in deep subseafloor sedimentary metagenomes.</title>
        <authorList>
            <person name="Kawai M."/>
            <person name="Futagami T."/>
            <person name="Toyoda A."/>
            <person name="Takaki Y."/>
            <person name="Nishi S."/>
            <person name="Hori S."/>
            <person name="Arai W."/>
            <person name="Tsubouchi T."/>
            <person name="Morono Y."/>
            <person name="Uchiyama I."/>
            <person name="Ito T."/>
            <person name="Fujiyama A."/>
            <person name="Inagaki F."/>
            <person name="Takami H."/>
        </authorList>
    </citation>
    <scope>NUCLEOTIDE SEQUENCE</scope>
    <source>
        <strain evidence="2">Expedition CK06-06</strain>
    </source>
</reference>
<proteinExistence type="predicted"/>
<dbReference type="Pfam" id="PF14294">
    <property type="entry name" value="DUF4372"/>
    <property type="match status" value="1"/>
</dbReference>
<feature type="domain" description="DUF4372" evidence="1">
    <location>
        <begin position="4"/>
        <end position="34"/>
    </location>
</feature>
<comment type="caution">
    <text evidence="2">The sequence shown here is derived from an EMBL/GenBank/DDBJ whole genome shotgun (WGS) entry which is preliminary data.</text>
</comment>
<dbReference type="EMBL" id="BARV01012317">
    <property type="protein sequence ID" value="GAI03061.1"/>
    <property type="molecule type" value="Genomic_DNA"/>
</dbReference>
<organism evidence="2">
    <name type="scientific">marine sediment metagenome</name>
    <dbReference type="NCBI Taxonomy" id="412755"/>
    <lineage>
        <taxon>unclassified sequences</taxon>
        <taxon>metagenomes</taxon>
        <taxon>ecological metagenomes</taxon>
    </lineage>
</organism>
<dbReference type="InterPro" id="IPR025399">
    <property type="entry name" value="DUF4372"/>
</dbReference>
<protein>
    <recommendedName>
        <fullName evidence="1">DUF4372 domain-containing protein</fullName>
    </recommendedName>
</protein>
<dbReference type="AlphaFoldDB" id="X1LB42"/>
<evidence type="ECO:0000313" key="2">
    <source>
        <dbReference type="EMBL" id="GAI03061.1"/>
    </source>
</evidence>